<feature type="region of interest" description="Disordered" evidence="1">
    <location>
        <begin position="128"/>
        <end position="152"/>
    </location>
</feature>
<gene>
    <name evidence="2" type="ORF">CEUTPL_LOCUS7481</name>
</gene>
<organism evidence="2 3">
    <name type="scientific">Ceutorhynchus assimilis</name>
    <name type="common">cabbage seed weevil</name>
    <dbReference type="NCBI Taxonomy" id="467358"/>
    <lineage>
        <taxon>Eukaryota</taxon>
        <taxon>Metazoa</taxon>
        <taxon>Ecdysozoa</taxon>
        <taxon>Arthropoda</taxon>
        <taxon>Hexapoda</taxon>
        <taxon>Insecta</taxon>
        <taxon>Pterygota</taxon>
        <taxon>Neoptera</taxon>
        <taxon>Endopterygota</taxon>
        <taxon>Coleoptera</taxon>
        <taxon>Polyphaga</taxon>
        <taxon>Cucujiformia</taxon>
        <taxon>Curculionidae</taxon>
        <taxon>Ceutorhynchinae</taxon>
        <taxon>Ceutorhynchus</taxon>
    </lineage>
</organism>
<sequence length="687" mass="77813">MDANTAEDNPQVQSLERSDQNGSQDLNLQKIYRQGDKIYQAPNENITMINKNFPKVINEMSEIPRADAEESFEIDKIESGESLVKTFTFDQKISEEETEKCITFWRSVVEKHLEPIKCTLIENTKSKADAATQKKSTANGKPRKKSTSIVKDSLESQVSKSYEKGKNKWNEIILELQKKKIAETKLRLERKCRFCGYFNSPPYESQDPDQQNKEMITELDDWKPKSYSKFSKKGSRCEQYSVSSKRKSTTSEPTTIGESPGLETVPETNEEIRKCQEVSEKQKLEQIRLASLNIQHVDLIAEKKKSGAYSQWRKNNLAPCECNQVNCDCNTNPAIENITLDSASKQNRKSSVSKAASKQQEVVIQCIPEKIPEIEAHPSPIEVCVESSDPDFSTQETKKESMDLSSSIKQESRREVTISVDGKLLITSQEMQADDDDDDIPLKVSEPQTETSDNELNRGISQTNSPTRSMLSDLHKRSILISEGDKQRKRSNYSGRSARSLSVMIQCTCSYENCDCRGAIKESDPPPNWFPPLMHSHHDSSHKGSFHHNKHQFKNEIYAMSICVRMSYYCQKLISQLPEKSILSDEEIDIPKPPKSQASLRRVNSLEIIKRRLSSATAVSDTQASPKFGASKSELSRRGSEAKSVDSLEIVRRKLSKISPDKKEDDEQDEEEVGSSRSRTVSISFNV</sequence>
<evidence type="ECO:0000313" key="2">
    <source>
        <dbReference type="EMBL" id="CAG9766910.1"/>
    </source>
</evidence>
<dbReference type="EMBL" id="OU892279">
    <property type="protein sequence ID" value="CAG9766910.1"/>
    <property type="molecule type" value="Genomic_DNA"/>
</dbReference>
<feature type="compositionally biased region" description="Basic and acidic residues" evidence="1">
    <location>
        <begin position="634"/>
        <end position="652"/>
    </location>
</feature>
<keyword evidence="3" id="KW-1185">Reference proteome</keyword>
<proteinExistence type="predicted"/>
<feature type="region of interest" description="Disordered" evidence="1">
    <location>
        <begin position="1"/>
        <end position="26"/>
    </location>
</feature>
<feature type="compositionally biased region" description="Polar residues" evidence="1">
    <location>
        <begin position="675"/>
        <end position="687"/>
    </location>
</feature>
<evidence type="ECO:0000256" key="1">
    <source>
        <dbReference type="SAM" id="MobiDB-lite"/>
    </source>
</evidence>
<protein>
    <submittedName>
        <fullName evidence="2">Uncharacterized protein</fullName>
    </submittedName>
</protein>
<reference evidence="2" key="1">
    <citation type="submission" date="2022-01" db="EMBL/GenBank/DDBJ databases">
        <authorList>
            <person name="King R."/>
        </authorList>
    </citation>
    <scope>NUCLEOTIDE SEQUENCE</scope>
</reference>
<dbReference type="OrthoDB" id="6753773at2759"/>
<feature type="region of interest" description="Disordered" evidence="1">
    <location>
        <begin position="427"/>
        <end position="474"/>
    </location>
</feature>
<feature type="region of interest" description="Disordered" evidence="1">
    <location>
        <begin position="615"/>
        <end position="687"/>
    </location>
</feature>
<dbReference type="Proteomes" id="UP001152799">
    <property type="component" value="Chromosome 3"/>
</dbReference>
<feature type="compositionally biased region" description="Polar residues" evidence="1">
    <location>
        <begin position="459"/>
        <end position="470"/>
    </location>
</feature>
<feature type="region of interest" description="Disordered" evidence="1">
    <location>
        <begin position="385"/>
        <end position="413"/>
    </location>
</feature>
<evidence type="ECO:0000313" key="3">
    <source>
        <dbReference type="Proteomes" id="UP001152799"/>
    </source>
</evidence>
<name>A0A9N9MR48_9CUCU</name>
<feature type="compositionally biased region" description="Polar residues" evidence="1">
    <location>
        <begin position="615"/>
        <end position="625"/>
    </location>
</feature>
<accession>A0A9N9MR48</accession>
<dbReference type="AlphaFoldDB" id="A0A9N9MR48"/>
<feature type="region of interest" description="Disordered" evidence="1">
    <location>
        <begin position="241"/>
        <end position="268"/>
    </location>
</feature>